<feature type="domain" description="NUP160 helical" evidence="5">
    <location>
        <begin position="574"/>
        <end position="812"/>
    </location>
</feature>
<dbReference type="GO" id="GO:0005643">
    <property type="term" value="C:nuclear pore"/>
    <property type="evidence" value="ECO:0007669"/>
    <property type="project" value="UniProtKB-ARBA"/>
</dbReference>
<organism evidence="8 9">
    <name type="scientific">Ridgeia piscesae</name>
    <name type="common">Tubeworm</name>
    <dbReference type="NCBI Taxonomy" id="27915"/>
    <lineage>
        <taxon>Eukaryota</taxon>
        <taxon>Metazoa</taxon>
        <taxon>Spiralia</taxon>
        <taxon>Lophotrochozoa</taxon>
        <taxon>Annelida</taxon>
        <taxon>Polychaeta</taxon>
        <taxon>Sedentaria</taxon>
        <taxon>Canalipalpata</taxon>
        <taxon>Sabellida</taxon>
        <taxon>Siboglinidae</taxon>
        <taxon>Ridgeia</taxon>
    </lineage>
</organism>
<evidence type="ECO:0000256" key="3">
    <source>
        <dbReference type="ARBA" id="ARBA00023242"/>
    </source>
</evidence>
<evidence type="ECO:0000259" key="4">
    <source>
        <dbReference type="Pfam" id="PF11715"/>
    </source>
</evidence>
<keyword evidence="3" id="KW-0539">Nucleus</keyword>
<evidence type="ECO:0000259" key="6">
    <source>
        <dbReference type="Pfam" id="PF23347"/>
    </source>
</evidence>
<dbReference type="InterPro" id="IPR059141">
    <property type="entry name" value="Beta-prop_Nup120_160"/>
</dbReference>
<accession>A0AAD9KNE2</accession>
<dbReference type="Pfam" id="PF23345">
    <property type="entry name" value="NUP160_helical"/>
    <property type="match status" value="1"/>
</dbReference>
<feature type="domain" description="NUP160 middle TPR" evidence="7">
    <location>
        <begin position="855"/>
        <end position="1122"/>
    </location>
</feature>
<gene>
    <name evidence="8" type="ORF">NP493_810g00006</name>
</gene>
<name>A0AAD9KNE2_RIDPI</name>
<evidence type="ECO:0008006" key="10">
    <source>
        <dbReference type="Google" id="ProtNLM"/>
    </source>
</evidence>
<sequence length="1414" mass="158652">MAAEMCVRFREVLQDQDYPLRWKEITVANGGVYSQSPEGNIPESGGGYSYKESGHVTSPTRNRFIYWRTKQNVVELVEVSLDYNLGSNCVRFSFPDAPIAGGLSIHESHGYVIILVPTLGAAHRLIFPHPNRLQKYENIYSKGSDLCVASIFSHATVISTQDPANCHHLTPGGGGAYHITAATTWLASDGEAHYAMVTGSGSILLVKLPPTGVHGGSTQSELQQTSIMQRLWSGLLPSAMKGNQISPDASVSLCFHQIGKEKFIYAVCRDHKIRLWSCKSNECVMVTDLLEAMPVYLGTATETMTGNGHMVKTFYQQSTQDTMLCVYLCLEDSCQFCVYNPVIIDGAHTLELMATVFGFEEQIVDFCVTSTHIWTLHLDGEMETVVRCAPIFSEGPAILNWLTVLMEPVERSDLEIPTHVDPREAYVAQIFTPGRFSTLAILKACNIYRRCLDTAQLPDAACIPVAALKAEVLAIVEHEIQTAASEYEMVEEEYYQLQLDQWTRFYSCCVQYQEQGTRALGIFADGITGMVSIVKSNMASFIRICDPIEHIHMTAEPHSIREMLISMPQFNAEPQLCHDMQLLCNAIKLVGQCLTDEVTYYFEQDLYHTQCPREVAKSIAMNLIAEQHPRPNVDRDTGPLTEIERHIQSIEDTFQVVSTLIELLDLGQGQPEGMLDDASVDAARQLLVGHLFGSTSGIRLLCNSTRQMAVARLEVARNLLVLLTLMAQLTGQASVQMAGVSIITSELISRVSTIVQSYYIIKWCSDTVATPPQANVVDSNVRQLEALDLTDTLPAGTLQKELLENLSVLELFLRAEGGEKVQYLLSQGDLLEEDPCAVWKNVLMPVVTSICQLIWPSGSSFVLPEFLLYNCQYVHLQDYVRLTRQWCEWNASSSNFVLGQSYLNCGEPYKSIECFRAATHGIKSEEFLMKLLQMAVEDPKHTEVIYYLKVIRLYEQFRLPDLIVTLAKTAISIAEDDDPNVPTLWSKVFKHQLELGHSEEAYNAMIANPDPSRRKDCLRQFLVVLCERADLQTLVQLPYKDRHVDLEEEVVNVLASRARSIDLSKHNYYDLLYAFHVFRGNFRRAGTVMYEYGLRVGQELSNLKGLQQQAKCYLAMLNALRLVNPKYAWIVKPIPSTKQVEETAASPKRDADGNTCCPTLHRQVELLELEDIEREYMLVHARLQLLQKDADPAHMTGPTPPADETVGLLVNAGLFDSAINICKLYKMPFTTIFEGLASRCVSLAASSQDYMPAESAYTAAAWHWLQQNELTSANATRDTSAADQAWRLLQSYLNKYEDPTTRYHRCVAVKLLSHNFHLPDWFIASYKKINAPELLSLYLNYDLLEEAALLVIEYIDAILGNGNEYFGLQTSLRCGAPAVWLPYLYIDQLLTALSVQSDKFYAQVCILVTQSHLV</sequence>
<comment type="subcellular location">
    <subcellularLocation>
        <location evidence="1">Nucleus</location>
    </subcellularLocation>
</comment>
<dbReference type="PANTHER" id="PTHR21286:SF0">
    <property type="entry name" value="NUCLEAR PORE COMPLEX PROTEIN NUP160"/>
    <property type="match status" value="1"/>
</dbReference>
<dbReference type="Pfam" id="PF11715">
    <property type="entry name" value="Beta-prop_Nup120_160"/>
    <property type="match status" value="1"/>
</dbReference>
<dbReference type="Pfam" id="PF23347">
    <property type="entry name" value="TPR_Nup160_C"/>
    <property type="match status" value="1"/>
</dbReference>
<keyword evidence="2" id="KW-0813">Transport</keyword>
<evidence type="ECO:0000313" key="8">
    <source>
        <dbReference type="EMBL" id="KAK2174344.1"/>
    </source>
</evidence>
<comment type="caution">
    <text evidence="8">The sequence shown here is derived from an EMBL/GenBank/DDBJ whole genome shotgun (WGS) entry which is preliminary data.</text>
</comment>
<dbReference type="Pfam" id="PF23354">
    <property type="entry name" value="TPR_NUP160_120_M"/>
    <property type="match status" value="1"/>
</dbReference>
<dbReference type="EMBL" id="JAODUO010000809">
    <property type="protein sequence ID" value="KAK2174344.1"/>
    <property type="molecule type" value="Genomic_DNA"/>
</dbReference>
<evidence type="ECO:0000259" key="7">
    <source>
        <dbReference type="Pfam" id="PF23354"/>
    </source>
</evidence>
<dbReference type="PANTHER" id="PTHR21286">
    <property type="entry name" value="NUCLEAR PORE COMPLEX PROTEIN NUP160"/>
    <property type="match status" value="1"/>
</dbReference>
<dbReference type="InterPro" id="IPR056547">
    <property type="entry name" value="NUP160_helical"/>
</dbReference>
<keyword evidence="9" id="KW-1185">Reference proteome</keyword>
<dbReference type="GO" id="GO:0017056">
    <property type="term" value="F:structural constituent of nuclear pore"/>
    <property type="evidence" value="ECO:0007669"/>
    <property type="project" value="TreeGrafter"/>
</dbReference>
<proteinExistence type="predicted"/>
<evidence type="ECO:0000259" key="5">
    <source>
        <dbReference type="Pfam" id="PF23345"/>
    </source>
</evidence>
<evidence type="ECO:0000256" key="1">
    <source>
        <dbReference type="ARBA" id="ARBA00004123"/>
    </source>
</evidence>
<feature type="domain" description="Nucleoporin Nup120/160 beta-propeller" evidence="4">
    <location>
        <begin position="63"/>
        <end position="549"/>
    </location>
</feature>
<evidence type="ECO:0000313" key="9">
    <source>
        <dbReference type="Proteomes" id="UP001209878"/>
    </source>
</evidence>
<evidence type="ECO:0000256" key="2">
    <source>
        <dbReference type="ARBA" id="ARBA00022448"/>
    </source>
</evidence>
<protein>
    <recommendedName>
        <fullName evidence="10">Nuclear pore complex protein Nup160</fullName>
    </recommendedName>
</protein>
<dbReference type="Proteomes" id="UP001209878">
    <property type="component" value="Unassembled WGS sequence"/>
</dbReference>
<dbReference type="InterPro" id="IPR021717">
    <property type="entry name" value="Nucleoporin_Nup160"/>
</dbReference>
<feature type="domain" description="NUP160 C-terminal TPR" evidence="6">
    <location>
        <begin position="1168"/>
        <end position="1398"/>
    </location>
</feature>
<dbReference type="InterPro" id="IPR056536">
    <property type="entry name" value="TPR_NUP160_C"/>
</dbReference>
<dbReference type="InterPro" id="IPR056535">
    <property type="entry name" value="TPR_NUP160_M"/>
</dbReference>
<reference evidence="8" key="1">
    <citation type="journal article" date="2023" name="Mol. Biol. Evol.">
        <title>Third-Generation Sequencing Reveals the Adaptive Role of the Epigenome in Three Deep-Sea Polychaetes.</title>
        <authorList>
            <person name="Perez M."/>
            <person name="Aroh O."/>
            <person name="Sun Y."/>
            <person name="Lan Y."/>
            <person name="Juniper S.K."/>
            <person name="Young C.R."/>
            <person name="Angers B."/>
            <person name="Qian P.Y."/>
        </authorList>
    </citation>
    <scope>NUCLEOTIDE SEQUENCE</scope>
    <source>
        <strain evidence="8">R07B-5</strain>
    </source>
</reference>